<gene>
    <name evidence="4" type="ORF">P6U19_09605</name>
</gene>
<dbReference type="EC" id="2.4.-.-" evidence="4"/>
<feature type="coiled-coil region" evidence="2">
    <location>
        <begin position="311"/>
        <end position="338"/>
    </location>
</feature>
<evidence type="ECO:0000256" key="1">
    <source>
        <dbReference type="ARBA" id="ARBA00022679"/>
    </source>
</evidence>
<keyword evidence="4" id="KW-0328">Glycosyltransferase</keyword>
<reference evidence="4" key="1">
    <citation type="submission" date="2023-03" db="EMBL/GenBank/DDBJ databases">
        <title>Genetic diversity of Bacillus cereus sensu lato isolates from Slovenia.</title>
        <authorList>
            <person name="Abdelli M."/>
        </authorList>
    </citation>
    <scope>NUCLEOTIDE SEQUENCE</scope>
    <source>
        <strain evidence="4">SIBC39</strain>
    </source>
</reference>
<comment type="caution">
    <text evidence="4">The sequence shown here is derived from an EMBL/GenBank/DDBJ whole genome shotgun (WGS) entry which is preliminary data.</text>
</comment>
<dbReference type="SUPFAM" id="SSF53756">
    <property type="entry name" value="UDP-Glycosyltransferase/glycogen phosphorylase"/>
    <property type="match status" value="1"/>
</dbReference>
<dbReference type="EMBL" id="JARPRR010000006">
    <property type="protein sequence ID" value="MDG0952846.1"/>
    <property type="molecule type" value="Genomic_DNA"/>
</dbReference>
<accession>A0AAJ1NC56</accession>
<dbReference type="PANTHER" id="PTHR46401:SF2">
    <property type="entry name" value="GLYCOSYLTRANSFERASE WBBK-RELATED"/>
    <property type="match status" value="1"/>
</dbReference>
<dbReference type="Proteomes" id="UP001216801">
    <property type="component" value="Unassembled WGS sequence"/>
</dbReference>
<dbReference type="InterPro" id="IPR001296">
    <property type="entry name" value="Glyco_trans_1"/>
</dbReference>
<dbReference type="AlphaFoldDB" id="A0AAJ1NC56"/>
<keyword evidence="1 4" id="KW-0808">Transferase</keyword>
<dbReference type="GO" id="GO:0009103">
    <property type="term" value="P:lipopolysaccharide biosynthetic process"/>
    <property type="evidence" value="ECO:0007669"/>
    <property type="project" value="TreeGrafter"/>
</dbReference>
<dbReference type="RefSeq" id="WP_277616493.1">
    <property type="nucleotide sequence ID" value="NZ_JARPRP010000008.1"/>
</dbReference>
<evidence type="ECO:0000313" key="5">
    <source>
        <dbReference type="Proteomes" id="UP001216801"/>
    </source>
</evidence>
<sequence>MNIVYISCLSGNKAAGFTYSVPAQIESQSRIDNVFWYNLNSTYKRNDTKNIKYSNIKDFPSKKISELPTPYNSPDLVVFQGVYFIDYYRISKELVKHNIPYIIIPRGSLTRGAQKIKALKKKISNKLIFNKFIKNALAIQYLNRAEYRDSGDWWNENHLIVPNGTHIKTIKKTFRERSPLKGVFIGRLHVYHKGIDLLIEACAKLKSEIDGVIQIDMYGKDQNGSKHEITNLIVKHGLENIIKVKDGIYDSEKEAVLLDSDFFVLTSRFEGHPMGLIEAVSYGLPSLVTTGTNMAKEIESNNAGWIAETEIESIVTAIKRLIREKNNLEEKGNNAIKLSRNYDWGALAQQSHSSYNKLIN</sequence>
<evidence type="ECO:0000313" key="4">
    <source>
        <dbReference type="EMBL" id="MDG0952846.1"/>
    </source>
</evidence>
<dbReference type="Pfam" id="PF00534">
    <property type="entry name" value="Glycos_transf_1"/>
    <property type="match status" value="1"/>
</dbReference>
<organism evidence="4 5">
    <name type="scientific">Bacillus paranthracis</name>
    <dbReference type="NCBI Taxonomy" id="2026186"/>
    <lineage>
        <taxon>Bacteria</taxon>
        <taxon>Bacillati</taxon>
        <taxon>Bacillota</taxon>
        <taxon>Bacilli</taxon>
        <taxon>Bacillales</taxon>
        <taxon>Bacillaceae</taxon>
        <taxon>Bacillus</taxon>
        <taxon>Bacillus cereus group</taxon>
    </lineage>
</organism>
<evidence type="ECO:0000259" key="3">
    <source>
        <dbReference type="Pfam" id="PF00534"/>
    </source>
</evidence>
<dbReference type="GO" id="GO:0016757">
    <property type="term" value="F:glycosyltransferase activity"/>
    <property type="evidence" value="ECO:0007669"/>
    <property type="project" value="UniProtKB-KW"/>
</dbReference>
<proteinExistence type="predicted"/>
<evidence type="ECO:0000256" key="2">
    <source>
        <dbReference type="SAM" id="Coils"/>
    </source>
</evidence>
<dbReference type="Gene3D" id="3.40.50.2000">
    <property type="entry name" value="Glycogen Phosphorylase B"/>
    <property type="match status" value="2"/>
</dbReference>
<dbReference type="PANTHER" id="PTHR46401">
    <property type="entry name" value="GLYCOSYLTRANSFERASE WBBK-RELATED"/>
    <property type="match status" value="1"/>
</dbReference>
<keyword evidence="2" id="KW-0175">Coiled coil</keyword>
<feature type="domain" description="Glycosyl transferase family 1" evidence="3">
    <location>
        <begin position="179"/>
        <end position="337"/>
    </location>
</feature>
<protein>
    <submittedName>
        <fullName evidence="4">Glycosyltransferase</fullName>
        <ecNumber evidence="4">2.4.-.-</ecNumber>
    </submittedName>
</protein>
<name>A0AAJ1NC56_9BACI</name>